<protein>
    <recommendedName>
        <fullName evidence="4">Secreted protein</fullName>
    </recommendedName>
</protein>
<keyword evidence="1" id="KW-0732">Signal</keyword>
<feature type="chain" id="PRO_5034491342" description="Secreted protein" evidence="1">
    <location>
        <begin position="34"/>
        <end position="109"/>
    </location>
</feature>
<evidence type="ECO:0000313" key="3">
    <source>
        <dbReference type="Proteomes" id="UP000434172"/>
    </source>
</evidence>
<keyword evidence="3" id="KW-1185">Reference proteome</keyword>
<sequence>MERTPAKFRCQSLGSCLVVLCILLLQHAHGSVAVCFSNQQKPTPSRSQLRRPQRPVARCLRCTNISTSTSTTAPISKILDTRPGSPLIPRRLSHFEGLLICRFLGRMRK</sequence>
<evidence type="ECO:0000256" key="1">
    <source>
        <dbReference type="SAM" id="SignalP"/>
    </source>
</evidence>
<name>A0A8H3ZJ93_9PEZI</name>
<feature type="signal peptide" evidence="1">
    <location>
        <begin position="1"/>
        <end position="33"/>
    </location>
</feature>
<proteinExistence type="predicted"/>
<dbReference type="Proteomes" id="UP000434172">
    <property type="component" value="Unassembled WGS sequence"/>
</dbReference>
<gene>
    <name evidence="2" type="ORF">GQ607_017243</name>
</gene>
<accession>A0A8H3ZJ93</accession>
<reference evidence="2 3" key="1">
    <citation type="submission" date="2019-12" db="EMBL/GenBank/DDBJ databases">
        <title>A genome sequence resource for the geographically widespread anthracnose pathogen Colletotrichum asianum.</title>
        <authorList>
            <person name="Meng Y."/>
        </authorList>
    </citation>
    <scope>NUCLEOTIDE SEQUENCE [LARGE SCALE GENOMIC DNA]</scope>
    <source>
        <strain evidence="2 3">ICMP 18580</strain>
    </source>
</reference>
<evidence type="ECO:0000313" key="2">
    <source>
        <dbReference type="EMBL" id="KAF0315536.1"/>
    </source>
</evidence>
<dbReference type="AlphaFoldDB" id="A0A8H3ZJ93"/>
<organism evidence="2 3">
    <name type="scientific">Colletotrichum asianum</name>
    <dbReference type="NCBI Taxonomy" id="702518"/>
    <lineage>
        <taxon>Eukaryota</taxon>
        <taxon>Fungi</taxon>
        <taxon>Dikarya</taxon>
        <taxon>Ascomycota</taxon>
        <taxon>Pezizomycotina</taxon>
        <taxon>Sordariomycetes</taxon>
        <taxon>Hypocreomycetidae</taxon>
        <taxon>Glomerellales</taxon>
        <taxon>Glomerellaceae</taxon>
        <taxon>Colletotrichum</taxon>
        <taxon>Colletotrichum gloeosporioides species complex</taxon>
    </lineage>
</organism>
<evidence type="ECO:0008006" key="4">
    <source>
        <dbReference type="Google" id="ProtNLM"/>
    </source>
</evidence>
<comment type="caution">
    <text evidence="2">The sequence shown here is derived from an EMBL/GenBank/DDBJ whole genome shotgun (WGS) entry which is preliminary data.</text>
</comment>
<dbReference type="EMBL" id="WOWK01000199">
    <property type="protein sequence ID" value="KAF0315536.1"/>
    <property type="molecule type" value="Genomic_DNA"/>
</dbReference>